<feature type="transmembrane region" description="Helical" evidence="1">
    <location>
        <begin position="121"/>
        <end position="143"/>
    </location>
</feature>
<name>A0A2V2YN25_9BACL</name>
<evidence type="ECO:0000313" key="3">
    <source>
        <dbReference type="Proteomes" id="UP000246635"/>
    </source>
</evidence>
<feature type="transmembrane region" description="Helical" evidence="1">
    <location>
        <begin position="155"/>
        <end position="176"/>
    </location>
</feature>
<evidence type="ECO:0000313" key="2">
    <source>
        <dbReference type="EMBL" id="PWV95731.1"/>
    </source>
</evidence>
<feature type="transmembrane region" description="Helical" evidence="1">
    <location>
        <begin position="223"/>
        <end position="241"/>
    </location>
</feature>
<evidence type="ECO:0008006" key="4">
    <source>
        <dbReference type="Google" id="ProtNLM"/>
    </source>
</evidence>
<gene>
    <name evidence="2" type="ORF">DFQ01_12577</name>
</gene>
<dbReference type="EMBL" id="QGTQ01000025">
    <property type="protein sequence ID" value="PWV95731.1"/>
    <property type="molecule type" value="Genomic_DNA"/>
</dbReference>
<keyword evidence="1" id="KW-1133">Transmembrane helix</keyword>
<keyword evidence="1" id="KW-0812">Transmembrane</keyword>
<feature type="transmembrane region" description="Helical" evidence="1">
    <location>
        <begin position="35"/>
        <end position="55"/>
    </location>
</feature>
<dbReference type="AlphaFoldDB" id="A0A2V2YN25"/>
<organism evidence="2 3">
    <name type="scientific">Paenibacillus cellulosilyticus</name>
    <dbReference type="NCBI Taxonomy" id="375489"/>
    <lineage>
        <taxon>Bacteria</taxon>
        <taxon>Bacillati</taxon>
        <taxon>Bacillota</taxon>
        <taxon>Bacilli</taxon>
        <taxon>Bacillales</taxon>
        <taxon>Paenibacillaceae</taxon>
        <taxon>Paenibacillus</taxon>
    </lineage>
</organism>
<reference evidence="2 3" key="1">
    <citation type="submission" date="2018-05" db="EMBL/GenBank/DDBJ databases">
        <title>Genomic Encyclopedia of Type Strains, Phase III (KMG-III): the genomes of soil and plant-associated and newly described type strains.</title>
        <authorList>
            <person name="Whitman W."/>
        </authorList>
    </citation>
    <scope>NUCLEOTIDE SEQUENCE [LARGE SCALE GENOMIC DNA]</scope>
    <source>
        <strain evidence="2 3">CECT 5696</strain>
    </source>
</reference>
<proteinExistence type="predicted"/>
<sequence length="255" mass="29543">MYKDIHTKHTEGDRRMNKWEGAWHLAKYEWRKDRAGMLITAIFIAYMLLLSRTFYMDAWNNQANMSIDFLVDFTQLVILPLLGFPANRTMFKAWRDDCYTRKMVQWRTMPISLGQLVTGRLIQVAGLLSVGVVLYFVILYGSTEPLREHLGIGPFIGYVIIWFSYSVAMASTYTLWEQGYSGKIYMLICFAYSFVFLAITAVLGANDKSVSLYLLNKLADGNWWYPVVALIGSSAVVYGMYRLTCRRLRIRSFTR</sequence>
<comment type="caution">
    <text evidence="2">The sequence shown here is derived from an EMBL/GenBank/DDBJ whole genome shotgun (WGS) entry which is preliminary data.</text>
</comment>
<evidence type="ECO:0000256" key="1">
    <source>
        <dbReference type="SAM" id="Phobius"/>
    </source>
</evidence>
<feature type="transmembrane region" description="Helical" evidence="1">
    <location>
        <begin position="67"/>
        <end position="86"/>
    </location>
</feature>
<feature type="transmembrane region" description="Helical" evidence="1">
    <location>
        <begin position="183"/>
        <end position="203"/>
    </location>
</feature>
<protein>
    <recommendedName>
        <fullName evidence="4">ABC-2 type transport system permease protein</fullName>
    </recommendedName>
</protein>
<accession>A0A2V2YN25</accession>
<dbReference type="Proteomes" id="UP000246635">
    <property type="component" value="Unassembled WGS sequence"/>
</dbReference>
<keyword evidence="3" id="KW-1185">Reference proteome</keyword>
<keyword evidence="1" id="KW-0472">Membrane</keyword>